<protein>
    <submittedName>
        <fullName evidence="3">EasA</fullName>
    </submittedName>
</protein>
<evidence type="ECO:0000313" key="3">
    <source>
        <dbReference type="EMBL" id="ATW01303.1"/>
    </source>
</evidence>
<dbReference type="Gene3D" id="3.20.20.70">
    <property type="entry name" value="Aldolase class I"/>
    <property type="match status" value="1"/>
</dbReference>
<proteinExistence type="predicted"/>
<keyword evidence="1" id="KW-0285">Flavoprotein</keyword>
<dbReference type="PANTHER" id="PTHR22893">
    <property type="entry name" value="NADH OXIDOREDUCTASE-RELATED"/>
    <property type="match status" value="1"/>
</dbReference>
<dbReference type="InterPro" id="IPR001155">
    <property type="entry name" value="OxRdtase_FMN_N"/>
</dbReference>
<dbReference type="InterPro" id="IPR045247">
    <property type="entry name" value="Oye-like"/>
</dbReference>
<sequence length="386" mass="43078">MSTSKLFNPLPFGTGVLQHKIVLSPMTRIRADDHGVPLPYVKTYYAQRACVRGTLLITEAVAVCPRAKGLPNIPGIWSDSQIAAWKDVVDEVHSMGCSIWIQLWATGRASEMETLSSLGFELESSSDVPIASGDPVPRPLSSEDIQLYIREYAQAARNAVHGAGFDGVEIHGAHGYQVDQFLQSSCNRRTDKWGGSIPGRSKFGLDITQSIIDAVGKDRVGMKLSPWSTFQGMGTMVDLLPQFQHFITCLREMDIAYLHLTNSRWLQEEQPGVKIHPDVNNATFVRMWGLEKPIVLAGGYDADSAKRLVDETYSEHNNVLVAFGRHYISNPDLPFRLKMGIALQKHNRDTVYIPFSEEGYIDYPFCDEYLNQRQGGGHGYMRLDAN</sequence>
<dbReference type="GO" id="GO:0003959">
    <property type="term" value="F:NADPH dehydrogenase activity"/>
    <property type="evidence" value="ECO:0007669"/>
    <property type="project" value="TreeGrafter"/>
</dbReference>
<dbReference type="InterPro" id="IPR013785">
    <property type="entry name" value="Aldolase_TIM"/>
</dbReference>
<dbReference type="EMBL" id="KY906251">
    <property type="protein sequence ID" value="ATW01303.1"/>
    <property type="molecule type" value="Genomic_DNA"/>
</dbReference>
<dbReference type="CDD" id="cd02933">
    <property type="entry name" value="OYE_like_FMN"/>
    <property type="match status" value="1"/>
</dbReference>
<evidence type="ECO:0000259" key="2">
    <source>
        <dbReference type="Pfam" id="PF00724"/>
    </source>
</evidence>
<dbReference type="Pfam" id="PF00724">
    <property type="entry name" value="Oxidored_FMN"/>
    <property type="match status" value="1"/>
</dbReference>
<accession>A0A2H4P5A5</accession>
<dbReference type="GO" id="GO:0010181">
    <property type="term" value="F:FMN binding"/>
    <property type="evidence" value="ECO:0007669"/>
    <property type="project" value="InterPro"/>
</dbReference>
<organism evidence="3">
    <name type="scientific">Claviceps gigantea</name>
    <dbReference type="NCBI Taxonomy" id="89175"/>
    <lineage>
        <taxon>Eukaryota</taxon>
        <taxon>Fungi</taxon>
        <taxon>Dikarya</taxon>
        <taxon>Ascomycota</taxon>
        <taxon>Pezizomycotina</taxon>
        <taxon>Sordariomycetes</taxon>
        <taxon>Hypocreomycetidae</taxon>
        <taxon>Hypocreales</taxon>
        <taxon>Clavicipitaceae</taxon>
        <taxon>Claviceps</taxon>
    </lineage>
</organism>
<evidence type="ECO:0000256" key="1">
    <source>
        <dbReference type="ARBA" id="ARBA00022630"/>
    </source>
</evidence>
<dbReference type="AlphaFoldDB" id="A0A2H4P5A5"/>
<reference evidence="3" key="1">
    <citation type="submission" date="2017-04" db="EMBL/GenBank/DDBJ databases">
        <title>Claviceps gigantea ergot alkaloid gene cluster.</title>
        <authorList>
            <person name="Panaccione D.G."/>
            <person name="Bragg P.E."/>
        </authorList>
    </citation>
    <scope>NUCLEOTIDE SEQUENCE</scope>
    <source>
        <strain evidence="3">SP1</strain>
    </source>
</reference>
<name>A0A2H4P5A5_9HYPO</name>
<dbReference type="SUPFAM" id="SSF51395">
    <property type="entry name" value="FMN-linked oxidoreductases"/>
    <property type="match status" value="1"/>
</dbReference>
<feature type="domain" description="NADH:flavin oxidoreductase/NADH oxidase N-terminal" evidence="2">
    <location>
        <begin position="5"/>
        <end position="343"/>
    </location>
</feature>
<dbReference type="PANTHER" id="PTHR22893:SF91">
    <property type="entry name" value="NADPH DEHYDROGENASE 2-RELATED"/>
    <property type="match status" value="1"/>
</dbReference>